<evidence type="ECO:0000313" key="7">
    <source>
        <dbReference type="EMBL" id="MBS2554366.1"/>
    </source>
</evidence>
<comment type="caution">
    <text evidence="7">The sequence shown here is derived from an EMBL/GenBank/DDBJ whole genome shotgun (WGS) entry which is preliminary data.</text>
</comment>
<keyword evidence="2" id="KW-0238">DNA-binding</keyword>
<dbReference type="Pfam" id="PF00196">
    <property type="entry name" value="GerE"/>
    <property type="match status" value="1"/>
</dbReference>
<dbReference type="PROSITE" id="PS50043">
    <property type="entry name" value="HTH_LUXR_2"/>
    <property type="match status" value="1"/>
</dbReference>
<gene>
    <name evidence="7" type="ORF">KGQ19_46675</name>
</gene>
<keyword evidence="8" id="KW-1185">Reference proteome</keyword>
<dbReference type="PRINTS" id="PR00038">
    <property type="entry name" value="HTHLUXR"/>
</dbReference>
<proteinExistence type="predicted"/>
<dbReference type="Gene3D" id="3.40.50.2300">
    <property type="match status" value="1"/>
</dbReference>
<dbReference type="InterPro" id="IPR011006">
    <property type="entry name" value="CheY-like_superfamily"/>
</dbReference>
<feature type="modified residue" description="4-aspartylphosphate" evidence="4">
    <location>
        <position position="79"/>
    </location>
</feature>
<reference evidence="7 8" key="1">
    <citation type="submission" date="2020-02" db="EMBL/GenBank/DDBJ databases">
        <title>Acidophilic actinobacteria isolated from forest soil.</title>
        <authorList>
            <person name="Golinska P."/>
        </authorList>
    </citation>
    <scope>NUCLEOTIDE SEQUENCE [LARGE SCALE GENOMIC DNA]</scope>
    <source>
        <strain evidence="7 8">NL8</strain>
    </source>
</reference>
<dbReference type="PROSITE" id="PS50110">
    <property type="entry name" value="RESPONSE_REGULATORY"/>
    <property type="match status" value="1"/>
</dbReference>
<accession>A0ABS5L7L6</accession>
<dbReference type="InterPro" id="IPR000792">
    <property type="entry name" value="Tscrpt_reg_LuxR_C"/>
</dbReference>
<evidence type="ECO:0000256" key="1">
    <source>
        <dbReference type="ARBA" id="ARBA00023015"/>
    </source>
</evidence>
<feature type="domain" description="Response regulatory" evidence="6">
    <location>
        <begin position="29"/>
        <end position="144"/>
    </location>
</feature>
<dbReference type="PANTHER" id="PTHR44688:SF16">
    <property type="entry name" value="DNA-BINDING TRANSCRIPTIONAL ACTIVATOR DEVR_DOSR"/>
    <property type="match status" value="1"/>
</dbReference>
<sequence>MLDASTIGTIGLEDRLEERLDVTGLREVRILVVDDHRTFAEALASRLRAEPGFGVAATTTIDGARRLIDERRPDVVLLDVDLDGRDGIRFAAEIRAGHADVRIVMVTAGEEEKRVAEAVRGGVNAWVAKDGSVEHLLQVVRGVLRDETHIPPRLLTYVLSDLMAAEQERNEHETLVGALTPREREVLQCMVSGMTRASIAQHLFLSPNTVRTHMQNVLGKLGVHSTLAAVAVARRAGIGEDPR</sequence>
<evidence type="ECO:0000256" key="2">
    <source>
        <dbReference type="ARBA" id="ARBA00023125"/>
    </source>
</evidence>
<evidence type="ECO:0000313" key="8">
    <source>
        <dbReference type="Proteomes" id="UP000730482"/>
    </source>
</evidence>
<dbReference type="SMART" id="SM00421">
    <property type="entry name" value="HTH_LUXR"/>
    <property type="match status" value="1"/>
</dbReference>
<keyword evidence="1" id="KW-0805">Transcription regulation</keyword>
<feature type="domain" description="HTH luxR-type" evidence="5">
    <location>
        <begin position="172"/>
        <end position="237"/>
    </location>
</feature>
<evidence type="ECO:0000259" key="5">
    <source>
        <dbReference type="PROSITE" id="PS50043"/>
    </source>
</evidence>
<dbReference type="RefSeq" id="WP_212021745.1">
    <property type="nucleotide sequence ID" value="NZ_JAAFYZ010000361.1"/>
</dbReference>
<keyword evidence="3" id="KW-0804">Transcription</keyword>
<dbReference type="SUPFAM" id="SSF52172">
    <property type="entry name" value="CheY-like"/>
    <property type="match status" value="1"/>
</dbReference>
<protein>
    <submittedName>
        <fullName evidence="7">Response regulator transcription factor</fullName>
    </submittedName>
</protein>
<dbReference type="Pfam" id="PF00072">
    <property type="entry name" value="Response_reg"/>
    <property type="match status" value="1"/>
</dbReference>
<dbReference type="EMBL" id="JAAFYZ010000361">
    <property type="protein sequence ID" value="MBS2554366.1"/>
    <property type="molecule type" value="Genomic_DNA"/>
</dbReference>
<organism evidence="7 8">
    <name type="scientific">Catenulispora pinistramenti</name>
    <dbReference type="NCBI Taxonomy" id="2705254"/>
    <lineage>
        <taxon>Bacteria</taxon>
        <taxon>Bacillati</taxon>
        <taxon>Actinomycetota</taxon>
        <taxon>Actinomycetes</taxon>
        <taxon>Catenulisporales</taxon>
        <taxon>Catenulisporaceae</taxon>
        <taxon>Catenulispora</taxon>
    </lineage>
</organism>
<name>A0ABS5L7L6_9ACTN</name>
<evidence type="ECO:0000256" key="3">
    <source>
        <dbReference type="ARBA" id="ARBA00023163"/>
    </source>
</evidence>
<evidence type="ECO:0000259" key="6">
    <source>
        <dbReference type="PROSITE" id="PS50110"/>
    </source>
</evidence>
<dbReference type="SMART" id="SM00448">
    <property type="entry name" value="REC"/>
    <property type="match status" value="1"/>
</dbReference>
<dbReference type="InterPro" id="IPR001789">
    <property type="entry name" value="Sig_transdc_resp-reg_receiver"/>
</dbReference>
<keyword evidence="4" id="KW-0597">Phosphoprotein</keyword>
<dbReference type="PANTHER" id="PTHR44688">
    <property type="entry name" value="DNA-BINDING TRANSCRIPTIONAL ACTIVATOR DEVR_DOSR"/>
    <property type="match status" value="1"/>
</dbReference>
<dbReference type="Proteomes" id="UP000730482">
    <property type="component" value="Unassembled WGS sequence"/>
</dbReference>
<evidence type="ECO:0000256" key="4">
    <source>
        <dbReference type="PROSITE-ProRule" id="PRU00169"/>
    </source>
</evidence>
<dbReference type="InterPro" id="IPR036388">
    <property type="entry name" value="WH-like_DNA-bd_sf"/>
</dbReference>
<dbReference type="CDD" id="cd06170">
    <property type="entry name" value="LuxR_C_like"/>
    <property type="match status" value="1"/>
</dbReference>
<dbReference type="Gene3D" id="1.10.10.10">
    <property type="entry name" value="Winged helix-like DNA-binding domain superfamily/Winged helix DNA-binding domain"/>
    <property type="match status" value="1"/>
</dbReference>